<keyword evidence="4 14" id="KW-0597">Phosphoprotein</keyword>
<feature type="domain" description="Response regulatory" evidence="16">
    <location>
        <begin position="13"/>
        <end position="126"/>
    </location>
</feature>
<comment type="function">
    <text evidence="11">May play the central regulatory role in sporulation. It may be an element of the effector pathway responsible for the activation of sporulation genes in response to nutritional stress. Spo0A may act in concert with spo0H (a sigma factor) to control the expression of some genes that are critical to the sporulation process.</text>
</comment>
<dbReference type="InterPro" id="IPR011006">
    <property type="entry name" value="CheY-like_superfamily"/>
</dbReference>
<evidence type="ECO:0000256" key="10">
    <source>
        <dbReference type="ARBA" id="ARBA00023163"/>
    </source>
</evidence>
<reference evidence="18 19" key="1">
    <citation type="submission" date="2020-02" db="EMBL/GenBank/DDBJ databases">
        <authorList>
            <person name="Kim Y.B."/>
            <person name="Roh S.W."/>
        </authorList>
    </citation>
    <scope>NUCLEOTIDE SEQUENCE [LARGE SCALE GENOMIC DNA]</scope>
    <source>
        <strain evidence="18 19">DSM 103574</strain>
    </source>
</reference>
<dbReference type="PANTHER" id="PTHR48111">
    <property type="entry name" value="REGULATOR OF RPOS"/>
    <property type="match status" value="1"/>
</dbReference>
<dbReference type="CDD" id="cd00383">
    <property type="entry name" value="trans_reg_C"/>
    <property type="match status" value="1"/>
</dbReference>
<keyword evidence="9" id="KW-0010">Activator</keyword>
<evidence type="ECO:0000256" key="14">
    <source>
        <dbReference type="PROSITE-ProRule" id="PRU00169"/>
    </source>
</evidence>
<keyword evidence="5" id="KW-0902">Two-component regulatory system</keyword>
<proteinExistence type="predicted"/>
<dbReference type="InterPro" id="IPR001867">
    <property type="entry name" value="OmpR/PhoB-type_DNA-bd"/>
</dbReference>
<evidence type="ECO:0000256" key="15">
    <source>
        <dbReference type="PROSITE-ProRule" id="PRU01091"/>
    </source>
</evidence>
<dbReference type="CDD" id="cd17574">
    <property type="entry name" value="REC_OmpR"/>
    <property type="match status" value="1"/>
</dbReference>
<dbReference type="InterPro" id="IPR039420">
    <property type="entry name" value="WalR-like"/>
</dbReference>
<evidence type="ECO:0000256" key="6">
    <source>
        <dbReference type="ARBA" id="ARBA00023015"/>
    </source>
</evidence>
<evidence type="ECO:0000313" key="18">
    <source>
        <dbReference type="EMBL" id="QIB70465.1"/>
    </source>
</evidence>
<evidence type="ECO:0000256" key="5">
    <source>
        <dbReference type="ARBA" id="ARBA00023012"/>
    </source>
</evidence>
<dbReference type="Pfam" id="PF00486">
    <property type="entry name" value="Trans_reg_C"/>
    <property type="match status" value="1"/>
</dbReference>
<sequence length="234" mass="27232">MWLTPERSLIVNKILVVDDDPHFRELVKVVLREEGFILYEASDGLDALSKLETIKVDLAILDVMMPNMDGFELCRELREYYDIPLLMLTAKGETSQKVKGFQLGTDDYLVKPFEPMELVVRVKALLKRYQIIASQRVQIGRLVMNQKNYEVTAGQEKITLPLKEFELLFKLAGQPGRTFSRDTLIEDIWGYDFEGNERTLDVHINRLRQRFPEEKCAFRITTIRGLGYRLEVDL</sequence>
<dbReference type="InterPro" id="IPR001789">
    <property type="entry name" value="Sig_transdc_resp-reg_receiver"/>
</dbReference>
<evidence type="ECO:0000256" key="11">
    <source>
        <dbReference type="ARBA" id="ARBA00024867"/>
    </source>
</evidence>
<evidence type="ECO:0000259" key="16">
    <source>
        <dbReference type="PROSITE" id="PS50110"/>
    </source>
</evidence>
<evidence type="ECO:0000256" key="4">
    <source>
        <dbReference type="ARBA" id="ARBA00022553"/>
    </source>
</evidence>
<dbReference type="InterPro" id="IPR016032">
    <property type="entry name" value="Sig_transdc_resp-reg_C-effctor"/>
</dbReference>
<dbReference type="PROSITE" id="PS50110">
    <property type="entry name" value="RESPONSE_REGULATORY"/>
    <property type="match status" value="1"/>
</dbReference>
<dbReference type="AlphaFoldDB" id="A0A858BZA2"/>
<dbReference type="Pfam" id="PF00072">
    <property type="entry name" value="Response_reg"/>
    <property type="match status" value="1"/>
</dbReference>
<dbReference type="Gene3D" id="3.40.50.2300">
    <property type="match status" value="1"/>
</dbReference>
<evidence type="ECO:0000256" key="1">
    <source>
        <dbReference type="ARBA" id="ARBA00004496"/>
    </source>
</evidence>
<evidence type="ECO:0000259" key="17">
    <source>
        <dbReference type="PROSITE" id="PS51755"/>
    </source>
</evidence>
<dbReference type="GO" id="GO:0005829">
    <property type="term" value="C:cytosol"/>
    <property type="evidence" value="ECO:0007669"/>
    <property type="project" value="TreeGrafter"/>
</dbReference>
<protein>
    <recommendedName>
        <fullName evidence="13">Heme response regulator HssR</fullName>
    </recommendedName>
    <alternativeName>
        <fullName evidence="2">Stage 0 sporulation protein A homolog</fullName>
    </alternativeName>
</protein>
<dbReference type="EMBL" id="CP048649">
    <property type="protein sequence ID" value="QIB70465.1"/>
    <property type="molecule type" value="Genomic_DNA"/>
</dbReference>
<dbReference type="InterPro" id="IPR036388">
    <property type="entry name" value="WH-like_DNA-bd_sf"/>
</dbReference>
<name>A0A858BZA2_9FIRM</name>
<dbReference type="GO" id="GO:0006355">
    <property type="term" value="P:regulation of DNA-templated transcription"/>
    <property type="evidence" value="ECO:0007669"/>
    <property type="project" value="InterPro"/>
</dbReference>
<dbReference type="Proteomes" id="UP000466848">
    <property type="component" value="Chromosome"/>
</dbReference>
<evidence type="ECO:0000256" key="2">
    <source>
        <dbReference type="ARBA" id="ARBA00018672"/>
    </source>
</evidence>
<dbReference type="SUPFAM" id="SSF46894">
    <property type="entry name" value="C-terminal effector domain of the bipartite response regulators"/>
    <property type="match status" value="1"/>
</dbReference>
<dbReference type="GO" id="GO:0000156">
    <property type="term" value="F:phosphorelay response regulator activity"/>
    <property type="evidence" value="ECO:0007669"/>
    <property type="project" value="TreeGrafter"/>
</dbReference>
<dbReference type="FunFam" id="3.40.50.2300:FF:000001">
    <property type="entry name" value="DNA-binding response regulator PhoB"/>
    <property type="match status" value="1"/>
</dbReference>
<dbReference type="Gene3D" id="6.10.250.690">
    <property type="match status" value="1"/>
</dbReference>
<dbReference type="SUPFAM" id="SSF52172">
    <property type="entry name" value="CheY-like"/>
    <property type="match status" value="1"/>
</dbReference>
<comment type="function">
    <text evidence="12">Member of the two-component regulatory system HssS/HssR involved in intracellular heme homeostasis and tempering of staphylococcal virulence. Phosphorylated HssR binds to a direct repeat sequence within hrtAB promoter and activates the expression of hrtAB, an efflux pump, in response to extracellular heme, hemin, hemoglobin or blood.</text>
</comment>
<feature type="DNA-binding region" description="OmpR/PhoB-type" evidence="15">
    <location>
        <begin position="134"/>
        <end position="232"/>
    </location>
</feature>
<accession>A0A858BZA2</accession>
<keyword evidence="6" id="KW-0805">Transcription regulation</keyword>
<evidence type="ECO:0000256" key="9">
    <source>
        <dbReference type="ARBA" id="ARBA00023159"/>
    </source>
</evidence>
<evidence type="ECO:0000256" key="12">
    <source>
        <dbReference type="ARBA" id="ARBA00037471"/>
    </source>
</evidence>
<dbReference type="SMART" id="SM00862">
    <property type="entry name" value="Trans_reg_C"/>
    <property type="match status" value="1"/>
</dbReference>
<keyword evidence="7" id="KW-0843">Virulence</keyword>
<evidence type="ECO:0000256" key="7">
    <source>
        <dbReference type="ARBA" id="ARBA00023026"/>
    </source>
</evidence>
<comment type="subcellular location">
    <subcellularLocation>
        <location evidence="1">Cytoplasm</location>
    </subcellularLocation>
</comment>
<dbReference type="SMART" id="SM00448">
    <property type="entry name" value="REC"/>
    <property type="match status" value="1"/>
</dbReference>
<evidence type="ECO:0000313" key="19">
    <source>
        <dbReference type="Proteomes" id="UP000466848"/>
    </source>
</evidence>
<gene>
    <name evidence="18" type="ORF">Ami103574_14700</name>
</gene>
<keyword evidence="8 15" id="KW-0238">DNA-binding</keyword>
<keyword evidence="3" id="KW-0963">Cytoplasm</keyword>
<dbReference type="GO" id="GO:0000976">
    <property type="term" value="F:transcription cis-regulatory region binding"/>
    <property type="evidence" value="ECO:0007669"/>
    <property type="project" value="TreeGrafter"/>
</dbReference>
<feature type="modified residue" description="4-aspartylphosphate" evidence="14">
    <location>
        <position position="62"/>
    </location>
</feature>
<evidence type="ECO:0000256" key="3">
    <source>
        <dbReference type="ARBA" id="ARBA00022490"/>
    </source>
</evidence>
<feature type="domain" description="OmpR/PhoB-type" evidence="17">
    <location>
        <begin position="134"/>
        <end position="232"/>
    </location>
</feature>
<dbReference type="PANTHER" id="PTHR48111:SF49">
    <property type="entry name" value="HEME RESPONSE REGULATOR HSSR"/>
    <property type="match status" value="1"/>
</dbReference>
<dbReference type="KEGG" id="abut:Ami103574_14700"/>
<keyword evidence="19" id="KW-1185">Reference proteome</keyword>
<dbReference type="GO" id="GO:0032993">
    <property type="term" value="C:protein-DNA complex"/>
    <property type="evidence" value="ECO:0007669"/>
    <property type="project" value="TreeGrafter"/>
</dbReference>
<dbReference type="Gene3D" id="1.10.10.10">
    <property type="entry name" value="Winged helix-like DNA-binding domain superfamily/Winged helix DNA-binding domain"/>
    <property type="match status" value="1"/>
</dbReference>
<evidence type="ECO:0000256" key="13">
    <source>
        <dbReference type="ARBA" id="ARBA00039976"/>
    </source>
</evidence>
<organism evidence="18 19">
    <name type="scientific">Aminipila butyrica</name>
    <dbReference type="NCBI Taxonomy" id="433296"/>
    <lineage>
        <taxon>Bacteria</taxon>
        <taxon>Bacillati</taxon>
        <taxon>Bacillota</taxon>
        <taxon>Clostridia</taxon>
        <taxon>Peptostreptococcales</taxon>
        <taxon>Anaerovoracaceae</taxon>
        <taxon>Aminipila</taxon>
    </lineage>
</organism>
<evidence type="ECO:0000256" key="8">
    <source>
        <dbReference type="ARBA" id="ARBA00023125"/>
    </source>
</evidence>
<keyword evidence="10" id="KW-0804">Transcription</keyword>
<dbReference type="PROSITE" id="PS51755">
    <property type="entry name" value="OMPR_PHOB"/>
    <property type="match status" value="1"/>
</dbReference>